<dbReference type="PANTHER" id="PTHR47683">
    <property type="entry name" value="PSEUDOURIDINE SYNTHASE FAMILY PROTEIN-RELATED"/>
    <property type="match status" value="1"/>
</dbReference>
<dbReference type="InterPro" id="IPR020094">
    <property type="entry name" value="TruA/RsuA/RluB/E/F_N"/>
</dbReference>
<dbReference type="InterPro" id="IPR036986">
    <property type="entry name" value="S4_RNA-bd_sf"/>
</dbReference>
<dbReference type="EMBL" id="CP002028">
    <property type="protein sequence ID" value="ADG82476.1"/>
    <property type="molecule type" value="Genomic_DNA"/>
</dbReference>
<dbReference type="CDD" id="cd02870">
    <property type="entry name" value="PseudoU_synth_RsuA_like"/>
    <property type="match status" value="1"/>
</dbReference>
<accession>D5X7A6</accession>
<evidence type="ECO:0000256" key="5">
    <source>
        <dbReference type="RuleBase" id="RU003887"/>
    </source>
</evidence>
<sequence length="244" mass="27174">MERQRLQKFMAHAGVASRRKCEELIAAGKVKVNGKVVTEMGYTVDPSVDRVEVAGLGIIVHEKKEYILLYKPAGVLSSASDDRGRKTVVDLIKNAKTRLYPVGRLDYDTEGLILLTNDGRLTNLLIHPRYKVDKTYRAVVQGIPGEDKLAALRNGIMLEDGPTYPARVKMLKQINGNGLVEITIHEGRNRQVRRMFDAIGHPVLKLKRTRFGFLELGNLQPGQYRALSAAEVAKLYDLVTVPGV</sequence>
<dbReference type="PROSITE" id="PS50889">
    <property type="entry name" value="S4"/>
    <property type="match status" value="1"/>
</dbReference>
<evidence type="ECO:0000256" key="1">
    <source>
        <dbReference type="ARBA" id="ARBA00008348"/>
    </source>
</evidence>
<dbReference type="FunFam" id="3.10.290.10:FF:000003">
    <property type="entry name" value="Pseudouridine synthase"/>
    <property type="match status" value="1"/>
</dbReference>
<name>D5X7A6_THEPJ</name>
<dbReference type="PROSITE" id="PS01149">
    <property type="entry name" value="PSI_RSU"/>
    <property type="match status" value="1"/>
</dbReference>
<evidence type="ECO:0000259" key="6">
    <source>
        <dbReference type="SMART" id="SM00363"/>
    </source>
</evidence>
<evidence type="ECO:0000256" key="4">
    <source>
        <dbReference type="PROSITE-ProRule" id="PRU00182"/>
    </source>
</evidence>
<dbReference type="InterPro" id="IPR018496">
    <property type="entry name" value="PsdUridine_synth_RsuA/RluB_CS"/>
</dbReference>
<dbReference type="GO" id="GO:0003723">
    <property type="term" value="F:RNA binding"/>
    <property type="evidence" value="ECO:0007669"/>
    <property type="project" value="UniProtKB-KW"/>
</dbReference>
<keyword evidence="8" id="KW-1185">Reference proteome</keyword>
<dbReference type="Proteomes" id="UP000002377">
    <property type="component" value="Chromosome"/>
</dbReference>
<dbReference type="SMART" id="SM00363">
    <property type="entry name" value="S4"/>
    <property type="match status" value="1"/>
</dbReference>
<reference evidence="7 8" key="1">
    <citation type="submission" date="2010-05" db="EMBL/GenBank/DDBJ databases">
        <title>Complete sequence of Thermincola sp. JR.</title>
        <authorList>
            <consortium name="US DOE Joint Genome Institute"/>
            <person name="Lucas S."/>
            <person name="Copeland A."/>
            <person name="Lapidus A."/>
            <person name="Cheng J.-F."/>
            <person name="Bruce D."/>
            <person name="Goodwin L."/>
            <person name="Pitluck S."/>
            <person name="Chertkov O."/>
            <person name="Detter J.C."/>
            <person name="Han C."/>
            <person name="Tapia R."/>
            <person name="Land M."/>
            <person name="Hauser L."/>
            <person name="Kyrpides N."/>
            <person name="Mikhailova N."/>
            <person name="Hazen T.C."/>
            <person name="Woyke T."/>
        </authorList>
    </citation>
    <scope>NUCLEOTIDE SEQUENCE [LARGE SCALE GENOMIC DNA]</scope>
    <source>
        <strain evidence="7 8">JR</strain>
    </source>
</reference>
<dbReference type="Pfam" id="PF00849">
    <property type="entry name" value="PseudoU_synth_2"/>
    <property type="match status" value="1"/>
</dbReference>
<dbReference type="Gene3D" id="3.30.70.1560">
    <property type="entry name" value="Alpha-L RNA-binding motif"/>
    <property type="match status" value="1"/>
</dbReference>
<keyword evidence="3 5" id="KW-0413">Isomerase</keyword>
<evidence type="ECO:0000313" key="7">
    <source>
        <dbReference type="EMBL" id="ADG82476.1"/>
    </source>
</evidence>
<organism evidence="7 8">
    <name type="scientific">Thermincola potens (strain JR)</name>
    <dbReference type="NCBI Taxonomy" id="635013"/>
    <lineage>
        <taxon>Bacteria</taxon>
        <taxon>Bacillati</taxon>
        <taxon>Bacillota</taxon>
        <taxon>Clostridia</taxon>
        <taxon>Eubacteriales</taxon>
        <taxon>Thermincolaceae</taxon>
        <taxon>Thermincola</taxon>
    </lineage>
</organism>
<evidence type="ECO:0000256" key="2">
    <source>
        <dbReference type="ARBA" id="ARBA00022884"/>
    </source>
</evidence>
<dbReference type="SUPFAM" id="SSF55174">
    <property type="entry name" value="Alpha-L RNA-binding motif"/>
    <property type="match status" value="1"/>
</dbReference>
<dbReference type="HOGENOM" id="CLU_024979_1_2_9"/>
<dbReference type="Gene3D" id="3.30.70.580">
    <property type="entry name" value="Pseudouridine synthase I, catalytic domain, N-terminal subdomain"/>
    <property type="match status" value="1"/>
</dbReference>
<dbReference type="EC" id="5.4.99.-" evidence="5"/>
<dbReference type="InterPro" id="IPR006145">
    <property type="entry name" value="PsdUridine_synth_RsuA/RluA"/>
</dbReference>
<dbReference type="AlphaFoldDB" id="D5X7A6"/>
<protein>
    <recommendedName>
        <fullName evidence="5">Pseudouridine synthase</fullName>
        <ecNumber evidence="5">5.4.99.-</ecNumber>
    </recommendedName>
</protein>
<keyword evidence="2 4" id="KW-0694">RNA-binding</keyword>
<dbReference type="Gene3D" id="3.10.290.10">
    <property type="entry name" value="RNA-binding S4 domain"/>
    <property type="match status" value="1"/>
</dbReference>
<dbReference type="InterPro" id="IPR050343">
    <property type="entry name" value="RsuA_PseudoU_synthase"/>
</dbReference>
<evidence type="ECO:0000256" key="3">
    <source>
        <dbReference type="ARBA" id="ARBA00023235"/>
    </source>
</evidence>
<dbReference type="RefSeq" id="WP_013120491.1">
    <property type="nucleotide sequence ID" value="NC_014152.1"/>
</dbReference>
<feature type="domain" description="RNA-binding S4" evidence="6">
    <location>
        <begin position="4"/>
        <end position="68"/>
    </location>
</feature>
<dbReference type="InterPro" id="IPR002942">
    <property type="entry name" value="S4_RNA-bd"/>
</dbReference>
<dbReference type="eggNOG" id="COG1187">
    <property type="taxonomic scope" value="Bacteria"/>
</dbReference>
<gene>
    <name evidence="7" type="ordered locus">TherJR_1627</name>
</gene>
<dbReference type="STRING" id="635013.TherJR_1627"/>
<dbReference type="GO" id="GO:0005829">
    <property type="term" value="C:cytosol"/>
    <property type="evidence" value="ECO:0007669"/>
    <property type="project" value="UniProtKB-ARBA"/>
</dbReference>
<dbReference type="InterPro" id="IPR042092">
    <property type="entry name" value="PsdUridine_s_RsuA/RluB/E/F_cat"/>
</dbReference>
<dbReference type="SUPFAM" id="SSF55120">
    <property type="entry name" value="Pseudouridine synthase"/>
    <property type="match status" value="1"/>
</dbReference>
<dbReference type="InterPro" id="IPR000748">
    <property type="entry name" value="PsdUridine_synth_RsuA/RluB/E/F"/>
</dbReference>
<dbReference type="GO" id="GO:0000455">
    <property type="term" value="P:enzyme-directed rRNA pseudouridine synthesis"/>
    <property type="evidence" value="ECO:0007669"/>
    <property type="project" value="UniProtKB-ARBA"/>
</dbReference>
<evidence type="ECO:0000313" key="8">
    <source>
        <dbReference type="Proteomes" id="UP000002377"/>
    </source>
</evidence>
<dbReference type="InterPro" id="IPR020103">
    <property type="entry name" value="PsdUridine_synth_cat_dom_sf"/>
</dbReference>
<proteinExistence type="inferred from homology"/>
<dbReference type="KEGG" id="tjr:TherJR_1627"/>
<comment type="similarity">
    <text evidence="1 5">Belongs to the pseudouridine synthase RsuA family.</text>
</comment>
<dbReference type="OrthoDB" id="9807213at2"/>
<dbReference type="FunFam" id="3.30.70.1560:FF:000001">
    <property type="entry name" value="Pseudouridine synthase"/>
    <property type="match status" value="1"/>
</dbReference>
<dbReference type="GO" id="GO:0120159">
    <property type="term" value="F:rRNA pseudouridine synthase activity"/>
    <property type="evidence" value="ECO:0007669"/>
    <property type="project" value="UniProtKB-ARBA"/>
</dbReference>
<dbReference type="PANTHER" id="PTHR47683:SF2">
    <property type="entry name" value="RNA-BINDING S4 DOMAIN-CONTAINING PROTEIN"/>
    <property type="match status" value="1"/>
</dbReference>
<dbReference type="CDD" id="cd00165">
    <property type="entry name" value="S4"/>
    <property type="match status" value="1"/>
</dbReference>
<dbReference type="Pfam" id="PF01479">
    <property type="entry name" value="S4"/>
    <property type="match status" value="1"/>
</dbReference>
<dbReference type="NCBIfam" id="TIGR00093">
    <property type="entry name" value="pseudouridine synthase"/>
    <property type="match status" value="1"/>
</dbReference>